<dbReference type="InterPro" id="IPR029063">
    <property type="entry name" value="SAM-dependent_MTases_sf"/>
</dbReference>
<protein>
    <submittedName>
        <fullName evidence="3">Class I SAM-dependent methyltransferase</fullName>
        <ecNumber evidence="3">2.1.1.-</ecNumber>
    </submittedName>
</protein>
<keyword evidence="4" id="KW-1185">Reference proteome</keyword>
<dbReference type="Gene3D" id="3.40.50.150">
    <property type="entry name" value="Vaccinia Virus protein VP39"/>
    <property type="match status" value="1"/>
</dbReference>
<dbReference type="Pfam" id="PF08241">
    <property type="entry name" value="Methyltransf_11"/>
    <property type="match status" value="1"/>
</dbReference>
<gene>
    <name evidence="3" type="ORF">ACFOEJ_15280</name>
</gene>
<dbReference type="Proteomes" id="UP001595625">
    <property type="component" value="Unassembled WGS sequence"/>
</dbReference>
<dbReference type="InterPro" id="IPR013216">
    <property type="entry name" value="Methyltransf_11"/>
</dbReference>
<dbReference type="GO" id="GO:0032259">
    <property type="term" value="P:methylation"/>
    <property type="evidence" value="ECO:0007669"/>
    <property type="project" value="UniProtKB-KW"/>
</dbReference>
<dbReference type="CDD" id="cd02440">
    <property type="entry name" value="AdoMet_MTases"/>
    <property type="match status" value="1"/>
</dbReference>
<name>A0ABV7KT86_PLAOK</name>
<evidence type="ECO:0000313" key="3">
    <source>
        <dbReference type="EMBL" id="MFC3212451.1"/>
    </source>
</evidence>
<dbReference type="EC" id="2.1.1.-" evidence="3"/>
<feature type="region of interest" description="Disordered" evidence="1">
    <location>
        <begin position="1"/>
        <end position="24"/>
    </location>
</feature>
<feature type="domain" description="Methyltransferase type 11" evidence="2">
    <location>
        <begin position="48"/>
        <end position="145"/>
    </location>
</feature>
<keyword evidence="3" id="KW-0489">Methyltransferase</keyword>
<dbReference type="SUPFAM" id="SSF53335">
    <property type="entry name" value="S-adenosyl-L-methionine-dependent methyltransferases"/>
    <property type="match status" value="1"/>
</dbReference>
<reference evidence="4" key="1">
    <citation type="journal article" date="2019" name="Int. J. Syst. Evol. Microbiol.">
        <title>The Global Catalogue of Microorganisms (GCM) 10K type strain sequencing project: providing services to taxonomists for standard genome sequencing and annotation.</title>
        <authorList>
            <consortium name="The Broad Institute Genomics Platform"/>
            <consortium name="The Broad Institute Genome Sequencing Center for Infectious Disease"/>
            <person name="Wu L."/>
            <person name="Ma J."/>
        </authorList>
    </citation>
    <scope>NUCLEOTIDE SEQUENCE [LARGE SCALE GENOMIC DNA]</scope>
    <source>
        <strain evidence="4">CCM 320</strain>
    </source>
</reference>
<dbReference type="RefSeq" id="WP_117312953.1">
    <property type="nucleotide sequence ID" value="NZ_JBHRUJ010000017.1"/>
</dbReference>
<accession>A0ABV7KT86</accession>
<proteinExistence type="predicted"/>
<evidence type="ECO:0000313" key="4">
    <source>
        <dbReference type="Proteomes" id="UP001595625"/>
    </source>
</evidence>
<dbReference type="GO" id="GO:0008168">
    <property type="term" value="F:methyltransferase activity"/>
    <property type="evidence" value="ECO:0007669"/>
    <property type="project" value="UniProtKB-KW"/>
</dbReference>
<dbReference type="EMBL" id="JBHRUJ010000017">
    <property type="protein sequence ID" value="MFC3212451.1"/>
    <property type="molecule type" value="Genomic_DNA"/>
</dbReference>
<evidence type="ECO:0000256" key="1">
    <source>
        <dbReference type="SAM" id="MobiDB-lite"/>
    </source>
</evidence>
<evidence type="ECO:0000259" key="2">
    <source>
        <dbReference type="Pfam" id="PF08241"/>
    </source>
</evidence>
<organism evidence="3 4">
    <name type="scientific">Planomicrobium okeanokoites</name>
    <name type="common">Planococcus okeanokoites</name>
    <name type="synonym">Flavobacterium okeanokoites</name>
    <dbReference type="NCBI Taxonomy" id="244"/>
    <lineage>
        <taxon>Bacteria</taxon>
        <taxon>Bacillati</taxon>
        <taxon>Bacillota</taxon>
        <taxon>Bacilli</taxon>
        <taxon>Bacillales</taxon>
        <taxon>Caryophanaceae</taxon>
        <taxon>Planomicrobium</taxon>
    </lineage>
</organism>
<dbReference type="PANTHER" id="PTHR43861">
    <property type="entry name" value="TRANS-ACONITATE 2-METHYLTRANSFERASE-RELATED"/>
    <property type="match status" value="1"/>
</dbReference>
<comment type="caution">
    <text evidence="3">The sequence shown here is derived from an EMBL/GenBank/DDBJ whole genome shotgun (WGS) entry which is preliminary data.</text>
</comment>
<keyword evidence="3" id="KW-0808">Transferase</keyword>
<feature type="compositionally biased region" description="Basic residues" evidence="1">
    <location>
        <begin position="1"/>
        <end position="15"/>
    </location>
</feature>
<sequence>MHEKHKNSYSKHGSHGKMSYLENPARKNDLSPEKLLSLIPISETDTVLDFGAGTGYFTIPAAKAVTGNVYALDMDAEMLDVIKAKALHAEIENIIPVHTDGSDIPLPDERVDLVIASLVLHEIRPLDQTLTQMKNVLKDSGHLICIELEPKVETSHKAPRISLAGMEQEMEDAGFRVVEKVFPSESLYVLIVQKQGEVG</sequence>